<organism evidence="2 3">
    <name type="scientific">Promicromonospora thailandica</name>
    <dbReference type="NCBI Taxonomy" id="765201"/>
    <lineage>
        <taxon>Bacteria</taxon>
        <taxon>Bacillati</taxon>
        <taxon>Actinomycetota</taxon>
        <taxon>Actinomycetes</taxon>
        <taxon>Micrococcales</taxon>
        <taxon>Promicromonosporaceae</taxon>
        <taxon>Promicromonospora</taxon>
    </lineage>
</organism>
<name>A0A9X2JUH3_9MICO</name>
<feature type="transmembrane region" description="Helical" evidence="1">
    <location>
        <begin position="85"/>
        <end position="118"/>
    </location>
</feature>
<sequence>MASHALDIPAVSGQVDLVPDVWWGRSYLTVDGTKAPSAGKRAFTLQGADGQPVIAKLGRTALFSPVPPVEVNGATYLAVEPLPVLVRIIGVLPILLVALGGIVGGLVAVLTIVVNLRIAGSRLSTGAKTAAMIGTAAAAFVIWLLVGSAVMAAL</sequence>
<keyword evidence="1" id="KW-0472">Membrane</keyword>
<keyword evidence="1" id="KW-0812">Transmembrane</keyword>
<dbReference type="RefSeq" id="WP_253833028.1">
    <property type="nucleotide sequence ID" value="NZ_JAMTCS010000002.1"/>
</dbReference>
<dbReference type="AlphaFoldDB" id="A0A9X2JUH3"/>
<proteinExistence type="predicted"/>
<accession>A0A9X2JUH3</accession>
<protein>
    <submittedName>
        <fullName evidence="2">Uncharacterized protein</fullName>
    </submittedName>
</protein>
<keyword evidence="3" id="KW-1185">Reference proteome</keyword>
<reference evidence="2" key="1">
    <citation type="submission" date="2022-06" db="EMBL/GenBank/DDBJ databases">
        <title>Genomic Encyclopedia of Archaeal and Bacterial Type Strains, Phase II (KMG-II): from individual species to whole genera.</title>
        <authorList>
            <person name="Goeker M."/>
        </authorList>
    </citation>
    <scope>NUCLEOTIDE SEQUENCE</scope>
    <source>
        <strain evidence="2">DSM 26652</strain>
    </source>
</reference>
<evidence type="ECO:0000256" key="1">
    <source>
        <dbReference type="SAM" id="Phobius"/>
    </source>
</evidence>
<evidence type="ECO:0000313" key="2">
    <source>
        <dbReference type="EMBL" id="MCP2263462.1"/>
    </source>
</evidence>
<gene>
    <name evidence="2" type="ORF">APR03_000793</name>
</gene>
<feature type="transmembrane region" description="Helical" evidence="1">
    <location>
        <begin position="130"/>
        <end position="153"/>
    </location>
</feature>
<evidence type="ECO:0000313" key="3">
    <source>
        <dbReference type="Proteomes" id="UP001139493"/>
    </source>
</evidence>
<dbReference type="EMBL" id="JAMTCS010000002">
    <property type="protein sequence ID" value="MCP2263462.1"/>
    <property type="molecule type" value="Genomic_DNA"/>
</dbReference>
<comment type="caution">
    <text evidence="2">The sequence shown here is derived from an EMBL/GenBank/DDBJ whole genome shotgun (WGS) entry which is preliminary data.</text>
</comment>
<dbReference type="Proteomes" id="UP001139493">
    <property type="component" value="Unassembled WGS sequence"/>
</dbReference>
<keyword evidence="1" id="KW-1133">Transmembrane helix</keyword>